<name>C1BZY3_CALCM</name>
<accession>C1BZY3</accession>
<keyword evidence="4 11" id="KW-0575">Peroxidase</keyword>
<dbReference type="GO" id="GO:0020037">
    <property type="term" value="F:heme binding"/>
    <property type="evidence" value="ECO:0007669"/>
    <property type="project" value="InterPro"/>
</dbReference>
<dbReference type="GO" id="GO:0000302">
    <property type="term" value="P:response to reactive oxygen species"/>
    <property type="evidence" value="ECO:0007669"/>
    <property type="project" value="TreeGrafter"/>
</dbReference>
<dbReference type="Gene3D" id="1.10.420.10">
    <property type="entry name" value="Peroxidase, domain 2"/>
    <property type="match status" value="1"/>
</dbReference>
<comment type="cofactor">
    <cofactor evidence="2">
        <name>Ca(2+)</name>
        <dbReference type="ChEBI" id="CHEBI:29108"/>
    </cofactor>
</comment>
<dbReference type="SUPFAM" id="SSF48113">
    <property type="entry name" value="Heme-dependent peroxidases"/>
    <property type="match status" value="1"/>
</dbReference>
<gene>
    <name evidence="11" type="primary">APX1</name>
</gene>
<keyword evidence="8" id="KW-0408">Iron</keyword>
<evidence type="ECO:0000256" key="6">
    <source>
        <dbReference type="ARBA" id="ARBA00022723"/>
    </source>
</evidence>
<dbReference type="PROSITE" id="PS00435">
    <property type="entry name" value="PEROXIDASE_1"/>
    <property type="match status" value="1"/>
</dbReference>
<dbReference type="InterPro" id="IPR002016">
    <property type="entry name" value="Haem_peroxidase"/>
</dbReference>
<dbReference type="Pfam" id="PF00141">
    <property type="entry name" value="peroxidase"/>
    <property type="match status" value="1"/>
</dbReference>
<dbReference type="InterPro" id="IPR010255">
    <property type="entry name" value="Haem_peroxidase_sf"/>
</dbReference>
<reference evidence="11" key="1">
    <citation type="submission" date="2009-03" db="EMBL/GenBank/DDBJ databases">
        <title>Caligus clemensi ESTs and full-length cDNAs.</title>
        <authorList>
            <person name="Yasuike M."/>
            <person name="von Schalburg K."/>
            <person name="Cooper G."/>
            <person name="Leong J."/>
            <person name="Jones S.R.M."/>
            <person name="Koop B.F."/>
        </authorList>
    </citation>
    <scope>NUCLEOTIDE SEQUENCE</scope>
    <source>
        <tissue evidence="11">Whole</tissue>
    </source>
</reference>
<protein>
    <submittedName>
        <fullName evidence="11">Ascorbate peroxidase</fullName>
    </submittedName>
</protein>
<dbReference type="InterPro" id="IPR019793">
    <property type="entry name" value="Peroxidases_heam-ligand_BS"/>
</dbReference>
<dbReference type="GO" id="GO:0046872">
    <property type="term" value="F:metal ion binding"/>
    <property type="evidence" value="ECO:0007669"/>
    <property type="project" value="UniProtKB-KW"/>
</dbReference>
<organism evidence="11">
    <name type="scientific">Caligus clemensi</name>
    <name type="common">Sea louse</name>
    <dbReference type="NCBI Taxonomy" id="344056"/>
    <lineage>
        <taxon>Eukaryota</taxon>
        <taxon>Metazoa</taxon>
        <taxon>Ecdysozoa</taxon>
        <taxon>Arthropoda</taxon>
        <taxon>Crustacea</taxon>
        <taxon>Multicrustacea</taxon>
        <taxon>Hexanauplia</taxon>
        <taxon>Copepoda</taxon>
        <taxon>Siphonostomatoida</taxon>
        <taxon>Caligidae</taxon>
        <taxon>Caligus</taxon>
    </lineage>
</organism>
<evidence type="ECO:0000259" key="10">
    <source>
        <dbReference type="PROSITE" id="PS50873"/>
    </source>
</evidence>
<dbReference type="AlphaFoldDB" id="C1BZY3"/>
<sequence length="300" mass="33757">MVPEKHLNLIPGLVRLVFHDCSGKNCDGCINKTHPFNGRVVPVVEALEPLFNDKKGLGICIKDIMSRADFWALGSIEATKIGIQLNNRRCRATGKKDCLTRPMKLPFRFGRKDCSSSPFYTRKETPALPPAFLDNKQTLDFFKINFGFNSKETTTIMGGHSLGFSGNNTRIPGTWEVGNADGFGNQYFKNILNKKLNWRQVPNIGTDGSVRWRWVGDNDAFGLQTDINLVRDITVDPVTGFSSSYLCSPKSSTLKYVKKLTKPRIFAQSYAKTFIKMITLGPCNLMRPKFTWFSRISNVP</sequence>
<evidence type="ECO:0000256" key="1">
    <source>
        <dbReference type="ARBA" id="ARBA00000189"/>
    </source>
</evidence>
<keyword evidence="7" id="KW-0560">Oxidoreductase</keyword>
<evidence type="ECO:0000256" key="5">
    <source>
        <dbReference type="ARBA" id="ARBA00022617"/>
    </source>
</evidence>
<evidence type="ECO:0000313" key="11">
    <source>
        <dbReference type="EMBL" id="ACO14586.1"/>
    </source>
</evidence>
<evidence type="ECO:0000256" key="3">
    <source>
        <dbReference type="ARBA" id="ARBA00001970"/>
    </source>
</evidence>
<comment type="similarity">
    <text evidence="9">Belongs to the peroxidase family.</text>
</comment>
<evidence type="ECO:0000256" key="4">
    <source>
        <dbReference type="ARBA" id="ARBA00022559"/>
    </source>
</evidence>
<evidence type="ECO:0000256" key="9">
    <source>
        <dbReference type="RuleBase" id="RU004241"/>
    </source>
</evidence>
<dbReference type="PRINTS" id="PR00458">
    <property type="entry name" value="PEROXIDASE"/>
</dbReference>
<dbReference type="InterPro" id="IPR044831">
    <property type="entry name" value="Ccp1-like"/>
</dbReference>
<dbReference type="Gene3D" id="1.10.520.10">
    <property type="match status" value="1"/>
</dbReference>
<evidence type="ECO:0000256" key="8">
    <source>
        <dbReference type="ARBA" id="ARBA00023004"/>
    </source>
</evidence>
<dbReference type="PRINTS" id="PR00461">
    <property type="entry name" value="PLPEROXIDASE"/>
</dbReference>
<dbReference type="GO" id="GO:0140825">
    <property type="term" value="F:lactoperoxidase activity"/>
    <property type="evidence" value="ECO:0007669"/>
    <property type="project" value="UniProtKB-EC"/>
</dbReference>
<dbReference type="GO" id="GO:0042744">
    <property type="term" value="P:hydrogen peroxide catabolic process"/>
    <property type="evidence" value="ECO:0007669"/>
    <property type="project" value="TreeGrafter"/>
</dbReference>
<proteinExistence type="evidence at transcript level"/>
<evidence type="ECO:0000256" key="2">
    <source>
        <dbReference type="ARBA" id="ARBA00001913"/>
    </source>
</evidence>
<feature type="domain" description="Plant heme peroxidase family profile" evidence="10">
    <location>
        <begin position="8"/>
        <end position="294"/>
    </location>
</feature>
<comment type="cofactor">
    <cofactor evidence="3">
        <name>heme b</name>
        <dbReference type="ChEBI" id="CHEBI:60344"/>
    </cofactor>
</comment>
<dbReference type="CDD" id="cd00314">
    <property type="entry name" value="plant_peroxidase_like"/>
    <property type="match status" value="1"/>
</dbReference>
<dbReference type="PeroxiBase" id="7152">
    <property type="entry name" value="CaclNAnPrx01"/>
</dbReference>
<dbReference type="PANTHER" id="PTHR31356">
    <property type="entry name" value="THYLAKOID LUMENAL 29 KDA PROTEIN, CHLOROPLASTIC-RELATED"/>
    <property type="match status" value="1"/>
</dbReference>
<keyword evidence="5" id="KW-0349">Heme</keyword>
<dbReference type="EMBL" id="BT080162">
    <property type="protein sequence ID" value="ACO14586.1"/>
    <property type="molecule type" value="mRNA"/>
</dbReference>
<dbReference type="InterPro" id="IPR000823">
    <property type="entry name" value="Peroxidase_pln"/>
</dbReference>
<dbReference type="PROSITE" id="PS50873">
    <property type="entry name" value="PEROXIDASE_4"/>
    <property type="match status" value="1"/>
</dbReference>
<keyword evidence="6" id="KW-0479">Metal-binding</keyword>
<dbReference type="PANTHER" id="PTHR31356:SF36">
    <property type="entry name" value="L-ASCORBATE PEROXIDASE 3"/>
    <property type="match status" value="1"/>
</dbReference>
<comment type="catalytic activity">
    <reaction evidence="1">
        <text>2 a phenolic donor + H2O2 = 2 a phenolic radical donor + 2 H2O</text>
        <dbReference type="Rhea" id="RHEA:56136"/>
        <dbReference type="ChEBI" id="CHEBI:15377"/>
        <dbReference type="ChEBI" id="CHEBI:16240"/>
        <dbReference type="ChEBI" id="CHEBI:139520"/>
        <dbReference type="ChEBI" id="CHEBI:139521"/>
        <dbReference type="EC" id="1.11.1.7"/>
    </reaction>
</comment>
<dbReference type="GO" id="GO:0034599">
    <property type="term" value="P:cellular response to oxidative stress"/>
    <property type="evidence" value="ECO:0007669"/>
    <property type="project" value="InterPro"/>
</dbReference>
<evidence type="ECO:0000256" key="7">
    <source>
        <dbReference type="ARBA" id="ARBA00023002"/>
    </source>
</evidence>